<gene>
    <name evidence="1" type="ORF">EJ02DRAFT_437972</name>
</gene>
<reference evidence="1" key="1">
    <citation type="journal article" date="2020" name="Stud. Mycol.">
        <title>101 Dothideomycetes genomes: a test case for predicting lifestyles and emergence of pathogens.</title>
        <authorList>
            <person name="Haridas S."/>
            <person name="Albert R."/>
            <person name="Binder M."/>
            <person name="Bloem J."/>
            <person name="Labutti K."/>
            <person name="Salamov A."/>
            <person name="Andreopoulos B."/>
            <person name="Baker S."/>
            <person name="Barry K."/>
            <person name="Bills G."/>
            <person name="Bluhm B."/>
            <person name="Cannon C."/>
            <person name="Castanera R."/>
            <person name="Culley D."/>
            <person name="Daum C."/>
            <person name="Ezra D."/>
            <person name="Gonzalez J."/>
            <person name="Henrissat B."/>
            <person name="Kuo A."/>
            <person name="Liang C."/>
            <person name="Lipzen A."/>
            <person name="Lutzoni F."/>
            <person name="Magnuson J."/>
            <person name="Mondo S."/>
            <person name="Nolan M."/>
            <person name="Ohm R."/>
            <person name="Pangilinan J."/>
            <person name="Park H.-J."/>
            <person name="Ramirez L."/>
            <person name="Alfaro M."/>
            <person name="Sun H."/>
            <person name="Tritt A."/>
            <person name="Yoshinaga Y."/>
            <person name="Zwiers L.-H."/>
            <person name="Turgeon B."/>
            <person name="Goodwin S."/>
            <person name="Spatafora J."/>
            <person name="Crous P."/>
            <person name="Grigoriev I."/>
        </authorList>
    </citation>
    <scope>NUCLEOTIDE SEQUENCE</scope>
    <source>
        <strain evidence="1">CBS 161.51</strain>
    </source>
</reference>
<protein>
    <recommendedName>
        <fullName evidence="3">Fe2OG dioxygenase domain-containing protein</fullName>
    </recommendedName>
</protein>
<dbReference type="Proteomes" id="UP000800038">
    <property type="component" value="Unassembled WGS sequence"/>
</dbReference>
<evidence type="ECO:0008006" key="3">
    <source>
        <dbReference type="Google" id="ProtNLM"/>
    </source>
</evidence>
<evidence type="ECO:0000313" key="1">
    <source>
        <dbReference type="EMBL" id="KAF1937278.1"/>
    </source>
</evidence>
<dbReference type="AlphaFoldDB" id="A0A6A5SCN6"/>
<proteinExistence type="predicted"/>
<dbReference type="EMBL" id="ML976145">
    <property type="protein sequence ID" value="KAF1937278.1"/>
    <property type="molecule type" value="Genomic_DNA"/>
</dbReference>
<keyword evidence="2" id="KW-1185">Reference proteome</keyword>
<organism evidence="1 2">
    <name type="scientific">Clathrospora elynae</name>
    <dbReference type="NCBI Taxonomy" id="706981"/>
    <lineage>
        <taxon>Eukaryota</taxon>
        <taxon>Fungi</taxon>
        <taxon>Dikarya</taxon>
        <taxon>Ascomycota</taxon>
        <taxon>Pezizomycotina</taxon>
        <taxon>Dothideomycetes</taxon>
        <taxon>Pleosporomycetidae</taxon>
        <taxon>Pleosporales</taxon>
        <taxon>Diademaceae</taxon>
        <taxon>Clathrospora</taxon>
    </lineage>
</organism>
<dbReference type="Gene3D" id="3.60.130.30">
    <property type="match status" value="1"/>
</dbReference>
<accession>A0A6A5SCN6</accession>
<evidence type="ECO:0000313" key="2">
    <source>
        <dbReference type="Proteomes" id="UP000800038"/>
    </source>
</evidence>
<sequence length="292" mass="32838">MELWQANQTRSLATIAHNGTITHAGIPNPNYAADSDIPRYAAIRFRNCVSRNEAQMLLDQIEELKDAKMPFKTTAAHGDTFLQAWIGLWRKYSSTPFVSAGRMQKKPVLNKGIKNLMRILDRSLAKAATYLRKVDEPTYNRMRQAHKTWFAKDPDRARTSSFRLGGIGSMMAVSISTGAGTSYHYDEGDDGHFYSMILVLGIGGLLKLPETGYQFCVRPGDELIKKLNVVFFLANQQLHKLEVDCGTPNAVQTVFTLWTDKLAMQSAKPSQYNDFYTVEPDAEDETDDENGR</sequence>
<dbReference type="OrthoDB" id="3764734at2759"/>
<name>A0A6A5SCN6_9PLEO</name>